<dbReference type="Proteomes" id="UP000241222">
    <property type="component" value="Unassembled WGS sequence"/>
</dbReference>
<dbReference type="Pfam" id="PF05426">
    <property type="entry name" value="Alginate_lyase"/>
    <property type="match status" value="1"/>
</dbReference>
<evidence type="ECO:0000256" key="2">
    <source>
        <dbReference type="ARBA" id="ARBA00022729"/>
    </source>
</evidence>
<dbReference type="Gene3D" id="2.70.98.70">
    <property type="match status" value="1"/>
</dbReference>
<dbReference type="Gene3D" id="1.50.10.100">
    <property type="entry name" value="Chondroitin AC/alginate lyase"/>
    <property type="match status" value="1"/>
</dbReference>
<feature type="domain" description="Alginate lyase" evidence="5">
    <location>
        <begin position="72"/>
        <end position="253"/>
    </location>
</feature>
<organism evidence="7 8">
    <name type="scientific">Photobacterium lutimaris</name>
    <dbReference type="NCBI Taxonomy" id="388278"/>
    <lineage>
        <taxon>Bacteria</taxon>
        <taxon>Pseudomonadati</taxon>
        <taxon>Pseudomonadota</taxon>
        <taxon>Gammaproteobacteria</taxon>
        <taxon>Vibrionales</taxon>
        <taxon>Vibrionaceae</taxon>
        <taxon>Photobacterium</taxon>
    </lineage>
</organism>
<dbReference type="GO" id="GO:0042597">
    <property type="term" value="C:periplasmic space"/>
    <property type="evidence" value="ECO:0007669"/>
    <property type="project" value="UniProtKB-SubCell"/>
</dbReference>
<keyword evidence="4 7" id="KW-0456">Lyase</keyword>
<dbReference type="RefSeq" id="WP_107349262.1">
    <property type="nucleotide sequence ID" value="NZ_PYMH01000005.1"/>
</dbReference>
<comment type="subcellular location">
    <subcellularLocation>
        <location evidence="1">Periplasm</location>
    </subcellularLocation>
</comment>
<keyword evidence="8" id="KW-1185">Reference proteome</keyword>
<evidence type="ECO:0000313" key="8">
    <source>
        <dbReference type="Proteomes" id="UP000241222"/>
    </source>
</evidence>
<gene>
    <name evidence="7" type="ORF">C9I99_12720</name>
</gene>
<dbReference type="InterPro" id="IPR008929">
    <property type="entry name" value="Chondroitin_lyas"/>
</dbReference>
<dbReference type="Pfam" id="PF07940">
    <property type="entry name" value="Hepar_II_III_C"/>
    <property type="match status" value="1"/>
</dbReference>
<evidence type="ECO:0000256" key="4">
    <source>
        <dbReference type="ARBA" id="ARBA00023239"/>
    </source>
</evidence>
<evidence type="ECO:0000256" key="3">
    <source>
        <dbReference type="ARBA" id="ARBA00022764"/>
    </source>
</evidence>
<dbReference type="SUPFAM" id="SSF48230">
    <property type="entry name" value="Chondroitin AC/alginate lyase"/>
    <property type="match status" value="1"/>
</dbReference>
<reference evidence="7 8" key="1">
    <citation type="submission" date="2018-03" db="EMBL/GenBank/DDBJ databases">
        <title>Whole genome sequencing of Histamine producing bacteria.</title>
        <authorList>
            <person name="Butler K."/>
        </authorList>
    </citation>
    <scope>NUCLEOTIDE SEQUENCE [LARGE SCALE GENOMIC DNA]</scope>
    <source>
        <strain evidence="7 8">JCM 13586</strain>
    </source>
</reference>
<name>A0A2T3IYF1_9GAMM</name>
<comment type="caution">
    <text evidence="7">The sequence shown here is derived from an EMBL/GenBank/DDBJ whole genome shotgun (WGS) entry which is preliminary data.</text>
</comment>
<dbReference type="EMBL" id="PYMH01000005">
    <property type="protein sequence ID" value="PSU33628.1"/>
    <property type="molecule type" value="Genomic_DNA"/>
</dbReference>
<keyword evidence="3" id="KW-0574">Periplasm</keyword>
<dbReference type="PANTHER" id="PTHR39210:SF1">
    <property type="entry name" value="HEPARIN-SULFATE LYASE"/>
    <property type="match status" value="1"/>
</dbReference>
<dbReference type="InterPro" id="IPR012480">
    <property type="entry name" value="Hepar_II_III_C"/>
</dbReference>
<evidence type="ECO:0000313" key="7">
    <source>
        <dbReference type="EMBL" id="PSU33628.1"/>
    </source>
</evidence>
<proteinExistence type="predicted"/>
<dbReference type="AlphaFoldDB" id="A0A2T3IYF1"/>
<dbReference type="OrthoDB" id="9772435at2"/>
<dbReference type="GO" id="GO:0016829">
    <property type="term" value="F:lyase activity"/>
    <property type="evidence" value="ECO:0007669"/>
    <property type="project" value="UniProtKB-KW"/>
</dbReference>
<dbReference type="PANTHER" id="PTHR39210">
    <property type="entry name" value="HEPARIN-SULFATE LYASE"/>
    <property type="match status" value="1"/>
</dbReference>
<evidence type="ECO:0000256" key="1">
    <source>
        <dbReference type="ARBA" id="ARBA00004418"/>
    </source>
</evidence>
<evidence type="ECO:0000259" key="5">
    <source>
        <dbReference type="Pfam" id="PF05426"/>
    </source>
</evidence>
<protein>
    <submittedName>
        <fullName evidence="7">Chondroitin lyase</fullName>
    </submittedName>
</protein>
<evidence type="ECO:0000259" key="6">
    <source>
        <dbReference type="Pfam" id="PF07940"/>
    </source>
</evidence>
<keyword evidence="2" id="KW-0732">Signal</keyword>
<feature type="domain" description="Heparinase II/III-like C-terminal" evidence="6">
    <location>
        <begin position="356"/>
        <end position="585"/>
    </location>
</feature>
<sequence>MTYQPLLISFDEAAILREDLGKDTLMGNALARDIEQLEDYIATVGIEVPGHGEGGGYEHNRHKQNYIHMDIAGRLYLITENEAYRDYIRNLLVAYAEVYPSLELNVSLDSNHPGRIFHQTLNENMWMLYASCAYSCIHHTLTDDERSLIENDLFQIMADMFVDTYAHDFDIIHNHGLWAVAGVGICGYAIQNQEIVDKALYGLKGDSVSGGFLAQLSQLFSPDGYYMEGPYYHRFSLRPIQLFAEAIERRQPEVGIFAHKDGVIKTTSYAVMSTAFPDGTLPALNDSSKTMDINDEGVLISTSACFGRYEEDANLLAMAAHQQDVWVHISGKKLSDAVAKEESIPAFNWGSLFVTDGPDGDKGGLTILRHRDSKDQDTMALLWFGQHGSDHQYHSALDHGHYDGLHLSIFNKGHETLHDYGFGRWVNVEPKFGGRYIPENKSYCKQTIAHNTVVVDRKTQNEFNTAMAESRNGELHFFKTDNEDFQGMSGIVREYYAGVDMQRSVLLVKVDGIENPLVIDLYRLITEDEHEYDFPVHHKGQIIRTDFEYQGNASLKPMGESDGYQHIWQVAQGQVSADSTLVSWLADSSYYSLVSSAGNDSEVIFGRLGANDPDFNLRSEPMFVLRQKAKSHLFANVLETHGYFNEAVEASVDARGKVARVEVVGMDDVASVVRLHLVDAQVLTYAVSNQIGGLQDGKHEVSFAGETFSWEGPYAQL</sequence>
<accession>A0A2T3IYF1</accession>
<dbReference type="InterPro" id="IPR008397">
    <property type="entry name" value="Alginate_lyase_dom"/>
</dbReference>